<dbReference type="AlphaFoldDB" id="A0ABD0U875"/>
<evidence type="ECO:0000256" key="7">
    <source>
        <dbReference type="ARBA" id="ARBA00023242"/>
    </source>
</evidence>
<dbReference type="Proteomes" id="UP001552299">
    <property type="component" value="Unassembled WGS sequence"/>
</dbReference>
<dbReference type="EC" id="2.1.1.354" evidence="2"/>
<dbReference type="Pfam" id="PF00856">
    <property type="entry name" value="SET"/>
    <property type="match status" value="1"/>
</dbReference>
<reference evidence="10 11" key="1">
    <citation type="journal article" date="2024" name="Plant Biotechnol. J.">
        <title>Dendrobium thyrsiflorum genome and its molecular insights into genes involved in important horticultural traits.</title>
        <authorList>
            <person name="Chen B."/>
            <person name="Wang J.Y."/>
            <person name="Zheng P.J."/>
            <person name="Li K.L."/>
            <person name="Liang Y.M."/>
            <person name="Chen X.F."/>
            <person name="Zhang C."/>
            <person name="Zhao X."/>
            <person name="He X."/>
            <person name="Zhang G.Q."/>
            <person name="Liu Z.J."/>
            <person name="Xu Q."/>
        </authorList>
    </citation>
    <scope>NUCLEOTIDE SEQUENCE [LARGE SCALE GENOMIC DNA]</scope>
    <source>
        <strain evidence="10">GZMU011</strain>
    </source>
</reference>
<evidence type="ECO:0000256" key="4">
    <source>
        <dbReference type="ARBA" id="ARBA00022679"/>
    </source>
</evidence>
<dbReference type="PANTHER" id="PTHR45814">
    <property type="entry name" value="HISTONE-LYSINE N-METHYLTRANSFERASE SETD1"/>
    <property type="match status" value="1"/>
</dbReference>
<dbReference type="InterPro" id="IPR001214">
    <property type="entry name" value="SET_dom"/>
</dbReference>
<keyword evidence="4" id="KW-0808">Transferase</keyword>
<keyword evidence="3" id="KW-0489">Methyltransferase</keyword>
<comment type="caution">
    <text evidence="10">The sequence shown here is derived from an EMBL/GenBank/DDBJ whole genome shotgun (WGS) entry which is preliminary data.</text>
</comment>
<evidence type="ECO:0000256" key="2">
    <source>
        <dbReference type="ARBA" id="ARBA00012182"/>
    </source>
</evidence>
<evidence type="ECO:0000313" key="11">
    <source>
        <dbReference type="Proteomes" id="UP001552299"/>
    </source>
</evidence>
<evidence type="ECO:0000256" key="8">
    <source>
        <dbReference type="ARBA" id="ARBA00047571"/>
    </source>
</evidence>
<evidence type="ECO:0000256" key="1">
    <source>
        <dbReference type="ARBA" id="ARBA00004123"/>
    </source>
</evidence>
<keyword evidence="6" id="KW-0156">Chromatin regulator</keyword>
<evidence type="ECO:0000256" key="3">
    <source>
        <dbReference type="ARBA" id="ARBA00022603"/>
    </source>
</evidence>
<name>A0ABD0U875_DENTH</name>
<dbReference type="GO" id="GO:0005634">
    <property type="term" value="C:nucleus"/>
    <property type="evidence" value="ECO:0007669"/>
    <property type="project" value="UniProtKB-SubCell"/>
</dbReference>
<dbReference type="SMART" id="SM00317">
    <property type="entry name" value="SET"/>
    <property type="match status" value="1"/>
</dbReference>
<gene>
    <name evidence="10" type="ORF">M5K25_025063</name>
</gene>
<dbReference type="InterPro" id="IPR046341">
    <property type="entry name" value="SET_dom_sf"/>
</dbReference>
<feature type="domain" description="SET" evidence="9">
    <location>
        <begin position="228"/>
        <end position="373"/>
    </location>
</feature>
<keyword evidence="11" id="KW-1185">Reference proteome</keyword>
<dbReference type="SUPFAM" id="SSF82199">
    <property type="entry name" value="SET domain"/>
    <property type="match status" value="1"/>
</dbReference>
<dbReference type="GO" id="GO:0032259">
    <property type="term" value="P:methylation"/>
    <property type="evidence" value="ECO:0007669"/>
    <property type="project" value="UniProtKB-KW"/>
</dbReference>
<keyword evidence="7" id="KW-0539">Nucleus</keyword>
<dbReference type="EMBL" id="JANQDX010000018">
    <property type="protein sequence ID" value="KAL0906561.1"/>
    <property type="molecule type" value="Genomic_DNA"/>
</dbReference>
<dbReference type="InterPro" id="IPR044570">
    <property type="entry name" value="Set1-like"/>
</dbReference>
<evidence type="ECO:0000256" key="6">
    <source>
        <dbReference type="ARBA" id="ARBA00022853"/>
    </source>
</evidence>
<evidence type="ECO:0000313" key="10">
    <source>
        <dbReference type="EMBL" id="KAL0906561.1"/>
    </source>
</evidence>
<proteinExistence type="predicted"/>
<comment type="subcellular location">
    <subcellularLocation>
        <location evidence="1">Nucleus</location>
    </subcellularLocation>
</comment>
<keyword evidence="5" id="KW-0949">S-adenosyl-L-methionine</keyword>
<dbReference type="PROSITE" id="PS50280">
    <property type="entry name" value="SET"/>
    <property type="match status" value="1"/>
</dbReference>
<protein>
    <recommendedName>
        <fullName evidence="2">[histone H3]-lysine(4) N-trimethyltransferase</fullName>
        <ecNumber evidence="2">2.1.1.354</ecNumber>
    </recommendedName>
</protein>
<evidence type="ECO:0000256" key="5">
    <source>
        <dbReference type="ARBA" id="ARBA00022691"/>
    </source>
</evidence>
<comment type="catalytic activity">
    <reaction evidence="8">
        <text>L-lysyl(4)-[histone H3] + 3 S-adenosyl-L-methionine = N(6),N(6),N(6)-trimethyl-L-lysyl(4)-[histone H3] + 3 S-adenosyl-L-homocysteine + 3 H(+)</text>
        <dbReference type="Rhea" id="RHEA:60260"/>
        <dbReference type="Rhea" id="RHEA-COMP:15537"/>
        <dbReference type="Rhea" id="RHEA-COMP:15547"/>
        <dbReference type="ChEBI" id="CHEBI:15378"/>
        <dbReference type="ChEBI" id="CHEBI:29969"/>
        <dbReference type="ChEBI" id="CHEBI:57856"/>
        <dbReference type="ChEBI" id="CHEBI:59789"/>
        <dbReference type="ChEBI" id="CHEBI:61961"/>
        <dbReference type="EC" id="2.1.1.354"/>
    </reaction>
</comment>
<sequence>MAAEVCNERSGMESSVNSFVRRASSHNFFFRLRLRLPSPSFCRRISPARSKLLAESLSRLLPSWSSRSFLLRRLSLPVGSEVTILGSGYQTAPFGRLGLLLLRNALLQGRSARFRPQGASFGSFSYVEAPSRTPEARPSSFVKARSASSFQATGLHRNLKPTFDLIMVSAWSVDGRMQNREFAIPHQVRGSLHHSLDKIECLNASKDVEKSFSTFREHLRYLQLTERSRVCFGRSGIHGWGLFACRKIQEGEMRGFVYSFQILEYRGEQVRRSVADLRETRYRLEGKDCYDSHYYVQSSIKILLIESSELTTLLLFKISDEVVIDATNRGNIARLINHSCMPNCYARIMSVGDGESRIVLIAKTTVSAGHELT</sequence>
<dbReference type="PANTHER" id="PTHR45814:SF2">
    <property type="entry name" value="HISTONE-LYSINE N-METHYLTRANSFERASE SETD1"/>
    <property type="match status" value="1"/>
</dbReference>
<organism evidence="10 11">
    <name type="scientific">Dendrobium thyrsiflorum</name>
    <name type="common">Pinecone-like raceme dendrobium</name>
    <name type="synonym">Orchid</name>
    <dbReference type="NCBI Taxonomy" id="117978"/>
    <lineage>
        <taxon>Eukaryota</taxon>
        <taxon>Viridiplantae</taxon>
        <taxon>Streptophyta</taxon>
        <taxon>Embryophyta</taxon>
        <taxon>Tracheophyta</taxon>
        <taxon>Spermatophyta</taxon>
        <taxon>Magnoliopsida</taxon>
        <taxon>Liliopsida</taxon>
        <taxon>Asparagales</taxon>
        <taxon>Orchidaceae</taxon>
        <taxon>Epidendroideae</taxon>
        <taxon>Malaxideae</taxon>
        <taxon>Dendrobiinae</taxon>
        <taxon>Dendrobium</taxon>
    </lineage>
</organism>
<dbReference type="Gene3D" id="2.170.270.10">
    <property type="entry name" value="SET domain"/>
    <property type="match status" value="1"/>
</dbReference>
<dbReference type="GO" id="GO:0140999">
    <property type="term" value="F:histone H3K4 trimethyltransferase activity"/>
    <property type="evidence" value="ECO:0007669"/>
    <property type="project" value="UniProtKB-EC"/>
</dbReference>
<evidence type="ECO:0000259" key="9">
    <source>
        <dbReference type="PROSITE" id="PS50280"/>
    </source>
</evidence>
<accession>A0ABD0U875</accession>